<reference evidence="2" key="1">
    <citation type="journal article" date="2014" name="Int. J. Syst. Evol. Microbiol.">
        <title>Complete genome sequence of Corynebacterium casei LMG S-19264T (=DSM 44701T), isolated from a smear-ripened cheese.</title>
        <authorList>
            <consortium name="US DOE Joint Genome Institute (JGI-PGF)"/>
            <person name="Walter F."/>
            <person name="Albersmeier A."/>
            <person name="Kalinowski J."/>
            <person name="Ruckert C."/>
        </authorList>
    </citation>
    <scope>NUCLEOTIDE SEQUENCE</scope>
    <source>
        <strain evidence="2">CGMCC 1.15760</strain>
    </source>
</reference>
<evidence type="ECO:0000313" key="3">
    <source>
        <dbReference type="Proteomes" id="UP000616608"/>
    </source>
</evidence>
<name>A0A917G6U3_9BACI</name>
<evidence type="ECO:0000313" key="2">
    <source>
        <dbReference type="EMBL" id="GGG24758.1"/>
    </source>
</evidence>
<sequence length="55" mass="6548">MLYLPFIIVIIYTCYALFRKNAMVKKERHTKKHFLINRLLILLKSNPIHTSSTSK</sequence>
<dbReference type="EMBL" id="BMJT01000005">
    <property type="protein sequence ID" value="GGG24758.1"/>
    <property type="molecule type" value="Genomic_DNA"/>
</dbReference>
<evidence type="ECO:0000256" key="1">
    <source>
        <dbReference type="SAM" id="Phobius"/>
    </source>
</evidence>
<proteinExistence type="predicted"/>
<keyword evidence="1" id="KW-1133">Transmembrane helix</keyword>
<protein>
    <submittedName>
        <fullName evidence="2">Uncharacterized protein</fullName>
    </submittedName>
</protein>
<gene>
    <name evidence="2" type="ORF">GCM10007425_19170</name>
</gene>
<dbReference type="AlphaFoldDB" id="A0A917G6U3"/>
<dbReference type="Proteomes" id="UP000616608">
    <property type="component" value="Unassembled WGS sequence"/>
</dbReference>
<accession>A0A917G6U3</accession>
<comment type="caution">
    <text evidence="2">The sequence shown here is derived from an EMBL/GenBank/DDBJ whole genome shotgun (WGS) entry which is preliminary data.</text>
</comment>
<organism evidence="2 3">
    <name type="scientific">Lysinibacillus alkalisoli</name>
    <dbReference type="NCBI Taxonomy" id="1911548"/>
    <lineage>
        <taxon>Bacteria</taxon>
        <taxon>Bacillati</taxon>
        <taxon>Bacillota</taxon>
        <taxon>Bacilli</taxon>
        <taxon>Bacillales</taxon>
        <taxon>Bacillaceae</taxon>
        <taxon>Lysinibacillus</taxon>
    </lineage>
</organism>
<feature type="transmembrane region" description="Helical" evidence="1">
    <location>
        <begin position="6"/>
        <end position="22"/>
    </location>
</feature>
<keyword evidence="3" id="KW-1185">Reference proteome</keyword>
<reference evidence="2" key="2">
    <citation type="submission" date="2020-09" db="EMBL/GenBank/DDBJ databases">
        <authorList>
            <person name="Sun Q."/>
            <person name="Zhou Y."/>
        </authorList>
    </citation>
    <scope>NUCLEOTIDE SEQUENCE</scope>
    <source>
        <strain evidence="2">CGMCC 1.15760</strain>
    </source>
</reference>
<keyword evidence="1" id="KW-0472">Membrane</keyword>
<keyword evidence="1" id="KW-0812">Transmembrane</keyword>